<dbReference type="PIRSF" id="PIRSF007531">
    <property type="entry name" value="CPT"/>
    <property type="match status" value="1"/>
</dbReference>
<dbReference type="EMBL" id="JAGIOD010000001">
    <property type="protein sequence ID" value="MBP2380529.1"/>
    <property type="molecule type" value="Genomic_DNA"/>
</dbReference>
<evidence type="ECO:0000313" key="2">
    <source>
        <dbReference type="Proteomes" id="UP001519290"/>
    </source>
</evidence>
<dbReference type="InterPro" id="IPR012853">
    <property type="entry name" value="CPT"/>
</dbReference>
<comment type="caution">
    <text evidence="1">The sequence shown here is derived from an EMBL/GenBank/DDBJ whole genome shotgun (WGS) entry which is preliminary data.</text>
</comment>
<gene>
    <name evidence="1" type="ORF">JOF43_000486</name>
</gene>
<protein>
    <submittedName>
        <fullName evidence="1">Chloramphenicol 3-O phosphotransferase</fullName>
        <ecNumber evidence="1">2.7.1.-</ecNumber>
    </submittedName>
</protein>
<keyword evidence="2" id="KW-1185">Reference proteome</keyword>
<dbReference type="SUPFAM" id="SSF52540">
    <property type="entry name" value="P-loop containing nucleoside triphosphate hydrolases"/>
    <property type="match status" value="1"/>
</dbReference>
<dbReference type="GO" id="GO:0016740">
    <property type="term" value="F:transferase activity"/>
    <property type="evidence" value="ECO:0007669"/>
    <property type="project" value="UniProtKB-KW"/>
</dbReference>
<organism evidence="1 2">
    <name type="scientific">Brachybacterium sacelli</name>
    <dbReference type="NCBI Taxonomy" id="173364"/>
    <lineage>
        <taxon>Bacteria</taxon>
        <taxon>Bacillati</taxon>
        <taxon>Actinomycetota</taxon>
        <taxon>Actinomycetes</taxon>
        <taxon>Micrococcales</taxon>
        <taxon>Dermabacteraceae</taxon>
        <taxon>Brachybacterium</taxon>
    </lineage>
</organism>
<dbReference type="InterPro" id="IPR027417">
    <property type="entry name" value="P-loop_NTPase"/>
</dbReference>
<accession>A0ABS4WYD5</accession>
<keyword evidence="1" id="KW-0808">Transferase</keyword>
<sequence length="198" mass="21780">MSGRLIAIVGTSSIGKSSASARLQELLPDPYLTVGIDHFLNMFPQQWAGQPRGPGPGMWYEDSTDPDGAPRARIRYGQAGSRLLAGMQASVRAMLDCGNNIILDEMPLDETIVPQWKRTLASYRTYWVHLSADLEVVEAREAQRQQGQHVGNARGHFGISDRECYDLDLNVAAMTPVDVANSIKQASLQHFASTTTHQ</sequence>
<dbReference type="Pfam" id="PF07931">
    <property type="entry name" value="CPT"/>
    <property type="match status" value="1"/>
</dbReference>
<reference evidence="1 2" key="1">
    <citation type="submission" date="2021-03" db="EMBL/GenBank/DDBJ databases">
        <title>Sequencing the genomes of 1000 actinobacteria strains.</title>
        <authorList>
            <person name="Klenk H.-P."/>
        </authorList>
    </citation>
    <scope>NUCLEOTIDE SEQUENCE [LARGE SCALE GENOMIC DNA]</scope>
    <source>
        <strain evidence="1 2">DSM 14566</strain>
    </source>
</reference>
<name>A0ABS4WYD5_9MICO</name>
<dbReference type="Proteomes" id="UP001519290">
    <property type="component" value="Unassembled WGS sequence"/>
</dbReference>
<dbReference type="Gene3D" id="3.40.50.300">
    <property type="entry name" value="P-loop containing nucleotide triphosphate hydrolases"/>
    <property type="match status" value="1"/>
</dbReference>
<dbReference type="EC" id="2.7.1.-" evidence="1"/>
<proteinExistence type="predicted"/>
<evidence type="ECO:0000313" key="1">
    <source>
        <dbReference type="EMBL" id="MBP2380529.1"/>
    </source>
</evidence>
<dbReference type="RefSeq" id="WP_209898589.1">
    <property type="nucleotide sequence ID" value="NZ_BAAAJW010000020.1"/>
</dbReference>